<accession>A0AAP0FF29</accession>
<keyword evidence="3" id="KW-0732">Signal</keyword>
<keyword evidence="6" id="KW-1185">Reference proteome</keyword>
<dbReference type="InterPro" id="IPR016140">
    <property type="entry name" value="Bifunc_inhib/LTP/seed_store"/>
</dbReference>
<dbReference type="GO" id="GO:0006869">
    <property type="term" value="P:lipid transport"/>
    <property type="evidence" value="ECO:0007669"/>
    <property type="project" value="InterPro"/>
</dbReference>
<dbReference type="SUPFAM" id="SSF47699">
    <property type="entry name" value="Bifunctional inhibitor/lipid-transfer protein/seed storage 2S albumin"/>
    <property type="match status" value="1"/>
</dbReference>
<evidence type="ECO:0000256" key="2">
    <source>
        <dbReference type="ARBA" id="ARBA00023121"/>
    </source>
</evidence>
<evidence type="ECO:0000259" key="4">
    <source>
        <dbReference type="SMART" id="SM00499"/>
    </source>
</evidence>
<keyword evidence="1" id="KW-0813">Transport</keyword>
<dbReference type="Gene3D" id="1.10.110.10">
    <property type="entry name" value="Plant lipid-transfer and hydrophobic proteins"/>
    <property type="match status" value="1"/>
</dbReference>
<comment type="caution">
    <text evidence="5">The sequence shown here is derived from an EMBL/GenBank/DDBJ whole genome shotgun (WGS) entry which is preliminary data.</text>
</comment>
<proteinExistence type="predicted"/>
<reference evidence="5 6" key="1">
    <citation type="submission" date="2024-01" db="EMBL/GenBank/DDBJ databases">
        <title>Genome assemblies of Stephania.</title>
        <authorList>
            <person name="Yang L."/>
        </authorList>
    </citation>
    <scope>NUCLEOTIDE SEQUENCE [LARGE SCALE GENOMIC DNA]</scope>
    <source>
        <strain evidence="5">YNDBR</strain>
        <tissue evidence="5">Leaf</tissue>
    </source>
</reference>
<sequence>MMNNKHQHPALFIIFMATLVLLSSVQVTMAACNAQSLAVCVGAFLNGSPPTQACCSGLRAQKACLCQFKKDPSLGRYVNSPNAKKVLATCGLPYPAC</sequence>
<evidence type="ECO:0000313" key="6">
    <source>
        <dbReference type="Proteomes" id="UP001420932"/>
    </source>
</evidence>
<feature type="domain" description="Bifunctional inhibitor/plant lipid transfer protein/seed storage helical" evidence="4">
    <location>
        <begin position="32"/>
        <end position="97"/>
    </location>
</feature>
<dbReference type="AlphaFoldDB" id="A0AAP0FF29"/>
<dbReference type="PANTHER" id="PTHR33214">
    <property type="entry name" value="BIFUNCTIONAL INHIBITOR/LIPID-TRANSFER PROTEIN/SEED STORAGE 2S ALBUMIN SUPERFAMILY PROTEIN"/>
    <property type="match status" value="1"/>
</dbReference>
<gene>
    <name evidence="5" type="ORF">Syun_022693</name>
</gene>
<dbReference type="Proteomes" id="UP001420932">
    <property type="component" value="Unassembled WGS sequence"/>
</dbReference>
<name>A0AAP0FF29_9MAGN</name>
<dbReference type="InterPro" id="IPR033872">
    <property type="entry name" value="nsLTP2"/>
</dbReference>
<keyword evidence="2" id="KW-0446">Lipid-binding</keyword>
<evidence type="ECO:0000256" key="1">
    <source>
        <dbReference type="ARBA" id="ARBA00022448"/>
    </source>
</evidence>
<evidence type="ECO:0000313" key="5">
    <source>
        <dbReference type="EMBL" id="KAK9106682.1"/>
    </source>
</evidence>
<dbReference type="PANTHER" id="PTHR33214:SF69">
    <property type="entry name" value="BIFUNCTIONAL INHIBITOR_LIPID-TRANSFER PROTEIN_SEED STORAGE 2S ALBUMIN SUPERFAMILY PROTEIN"/>
    <property type="match status" value="1"/>
</dbReference>
<dbReference type="GO" id="GO:0008289">
    <property type="term" value="F:lipid binding"/>
    <property type="evidence" value="ECO:0007669"/>
    <property type="project" value="UniProtKB-KW"/>
</dbReference>
<dbReference type="CDD" id="cd01959">
    <property type="entry name" value="nsLTP2"/>
    <property type="match status" value="1"/>
</dbReference>
<feature type="chain" id="PRO_5042904127" description="Bifunctional inhibitor/plant lipid transfer protein/seed storage helical domain-containing protein" evidence="3">
    <location>
        <begin position="31"/>
        <end position="97"/>
    </location>
</feature>
<feature type="signal peptide" evidence="3">
    <location>
        <begin position="1"/>
        <end position="30"/>
    </location>
</feature>
<dbReference type="EMBL" id="JBBNAF010000010">
    <property type="protein sequence ID" value="KAK9106682.1"/>
    <property type="molecule type" value="Genomic_DNA"/>
</dbReference>
<dbReference type="PROSITE" id="PS51257">
    <property type="entry name" value="PROKAR_LIPOPROTEIN"/>
    <property type="match status" value="1"/>
</dbReference>
<evidence type="ECO:0000256" key="3">
    <source>
        <dbReference type="SAM" id="SignalP"/>
    </source>
</evidence>
<dbReference type="InterPro" id="IPR036312">
    <property type="entry name" value="Bifun_inhib/LTP/seed_sf"/>
</dbReference>
<organism evidence="5 6">
    <name type="scientific">Stephania yunnanensis</name>
    <dbReference type="NCBI Taxonomy" id="152371"/>
    <lineage>
        <taxon>Eukaryota</taxon>
        <taxon>Viridiplantae</taxon>
        <taxon>Streptophyta</taxon>
        <taxon>Embryophyta</taxon>
        <taxon>Tracheophyta</taxon>
        <taxon>Spermatophyta</taxon>
        <taxon>Magnoliopsida</taxon>
        <taxon>Ranunculales</taxon>
        <taxon>Menispermaceae</taxon>
        <taxon>Menispermoideae</taxon>
        <taxon>Cissampelideae</taxon>
        <taxon>Stephania</taxon>
    </lineage>
</organism>
<protein>
    <recommendedName>
        <fullName evidence="4">Bifunctional inhibitor/plant lipid transfer protein/seed storage helical domain-containing protein</fullName>
    </recommendedName>
</protein>
<dbReference type="SMART" id="SM00499">
    <property type="entry name" value="AAI"/>
    <property type="match status" value="1"/>
</dbReference>
<dbReference type="Pfam" id="PF00234">
    <property type="entry name" value="Tryp_alpha_amyl"/>
    <property type="match status" value="1"/>
</dbReference>